<dbReference type="GO" id="GO:0003727">
    <property type="term" value="F:single-stranded RNA binding"/>
    <property type="evidence" value="ECO:0007669"/>
    <property type="project" value="TreeGrafter"/>
</dbReference>
<comment type="similarity">
    <text evidence="2">Belongs to the YejK family.</text>
</comment>
<dbReference type="RefSeq" id="WP_132543139.1">
    <property type="nucleotide sequence ID" value="NZ_SLWY01000013.1"/>
</dbReference>
<name>A0A4R2L8K0_9GAMM</name>
<accession>A0A4R2L8K0</accession>
<dbReference type="PANTHER" id="PTHR38772">
    <property type="match status" value="1"/>
</dbReference>
<evidence type="ECO:0000256" key="3">
    <source>
        <dbReference type="ARBA" id="ARBA00022490"/>
    </source>
</evidence>
<dbReference type="GO" id="GO:0003690">
    <property type="term" value="F:double-stranded DNA binding"/>
    <property type="evidence" value="ECO:0007669"/>
    <property type="project" value="TreeGrafter"/>
</dbReference>
<protein>
    <submittedName>
        <fullName evidence="4">Nucleoid-associated protein</fullName>
    </submittedName>
</protein>
<evidence type="ECO:0000256" key="1">
    <source>
        <dbReference type="ARBA" id="ARBA00004453"/>
    </source>
</evidence>
<comment type="subcellular location">
    <subcellularLocation>
        <location evidence="1">Cytoplasm</location>
        <location evidence="1">Nucleoid</location>
    </subcellularLocation>
</comment>
<dbReference type="OrthoDB" id="9131762at2"/>
<proteinExistence type="inferred from homology"/>
<dbReference type="PANTHER" id="PTHR38772:SF1">
    <property type="entry name" value="NUCLEOID-ASSOCIATED PROTEIN YEJK"/>
    <property type="match status" value="1"/>
</dbReference>
<evidence type="ECO:0000313" key="4">
    <source>
        <dbReference type="EMBL" id="TCO80539.1"/>
    </source>
</evidence>
<evidence type="ECO:0000256" key="2">
    <source>
        <dbReference type="ARBA" id="ARBA00009035"/>
    </source>
</evidence>
<comment type="caution">
    <text evidence="4">The sequence shown here is derived from an EMBL/GenBank/DDBJ whole genome shotgun (WGS) entry which is preliminary data.</text>
</comment>
<dbReference type="EMBL" id="SLWY01000013">
    <property type="protein sequence ID" value="TCO80539.1"/>
    <property type="molecule type" value="Genomic_DNA"/>
</dbReference>
<reference evidence="4 5" key="1">
    <citation type="submission" date="2019-03" db="EMBL/GenBank/DDBJ databases">
        <title>Genomic Encyclopedia of Type Strains, Phase IV (KMG-IV): sequencing the most valuable type-strain genomes for metagenomic binning, comparative biology and taxonomic classification.</title>
        <authorList>
            <person name="Goeker M."/>
        </authorList>
    </citation>
    <scope>NUCLEOTIDE SEQUENCE [LARGE SCALE GENOMIC DNA]</scope>
    <source>
        <strain evidence="4 5">DSM 25287</strain>
    </source>
</reference>
<keyword evidence="5" id="KW-1185">Reference proteome</keyword>
<dbReference type="GO" id="GO:0043590">
    <property type="term" value="C:bacterial nucleoid"/>
    <property type="evidence" value="ECO:0007669"/>
    <property type="project" value="TreeGrafter"/>
</dbReference>
<keyword evidence="3" id="KW-0963">Cytoplasm</keyword>
<evidence type="ECO:0000313" key="5">
    <source>
        <dbReference type="Proteomes" id="UP000295765"/>
    </source>
</evidence>
<dbReference type="Proteomes" id="UP000295765">
    <property type="component" value="Unassembled WGS sequence"/>
</dbReference>
<gene>
    <name evidence="4" type="ORF">EV699_11317</name>
</gene>
<dbReference type="InterPro" id="IPR007358">
    <property type="entry name" value="Nucleoid_associated_NdpA"/>
</dbReference>
<organism evidence="4 5">
    <name type="scientific">Plasticicumulans lactativorans</name>
    <dbReference type="NCBI Taxonomy" id="1133106"/>
    <lineage>
        <taxon>Bacteria</taxon>
        <taxon>Pseudomonadati</taxon>
        <taxon>Pseudomonadota</taxon>
        <taxon>Gammaproteobacteria</taxon>
        <taxon>Candidatus Competibacteraceae</taxon>
        <taxon>Plasticicumulans</taxon>
    </lineage>
</organism>
<sequence length="352" mass="38901">MPIAITEATIHQLIKKEKTQGDESVAVKPRTTVLPNDEVLQQLCTDLINMYGQVANSNGTLGIDPNDHKWPLALSEYVEGNLAFMPFTDASVECIATEMRTAFLSNGGYALFLRYQVDVQDFLLVAMLKLKEGAGVDAETLDLKATLNIDLAHLNEAARVNLTRWRANEQPHLTFIKGRAKSAPVSDYFRDALACTNFTDSKHHTEKVIQAAKDFIEAQEWATSAEKKQAHQDMRARLVACFEQSKIDVPLSTVAAAIHPDAPDDFLTFVREKVGPDSYNLNDRFAPHRKSYIGLKRITGKMGSVSVAFDVADVLAERVKYDPDINALILTSPSDELKSIIEENAPDPDAAA</sequence>
<dbReference type="AlphaFoldDB" id="A0A4R2L8K0"/>
<dbReference type="Pfam" id="PF04245">
    <property type="entry name" value="NA37"/>
    <property type="match status" value="1"/>
</dbReference>